<reference evidence="3 4" key="1">
    <citation type="submission" date="2019-07" db="EMBL/GenBank/DDBJ databases">
        <title>Genomic Encyclopedia of Archaeal and Bacterial Type Strains, Phase II (KMG-II): from individual species to whole genera.</title>
        <authorList>
            <person name="Goeker M."/>
        </authorList>
    </citation>
    <scope>NUCLEOTIDE SEQUENCE [LARGE SCALE GENOMIC DNA]</scope>
    <source>
        <strain evidence="3 4">ATCC BAA-252</strain>
    </source>
</reference>
<dbReference type="Proteomes" id="UP000320593">
    <property type="component" value="Unassembled WGS sequence"/>
</dbReference>
<dbReference type="GO" id="GO:0016491">
    <property type="term" value="F:oxidoreductase activity"/>
    <property type="evidence" value="ECO:0007669"/>
    <property type="project" value="UniProtKB-KW"/>
</dbReference>
<proteinExistence type="predicted"/>
<dbReference type="InterPro" id="IPR036188">
    <property type="entry name" value="FAD/NAD-bd_sf"/>
</dbReference>
<evidence type="ECO:0000313" key="3">
    <source>
        <dbReference type="EMBL" id="TWI90124.1"/>
    </source>
</evidence>
<keyword evidence="1" id="KW-0560">Oxidoreductase</keyword>
<evidence type="ECO:0000313" key="4">
    <source>
        <dbReference type="Proteomes" id="UP000320593"/>
    </source>
</evidence>
<dbReference type="GO" id="GO:0005737">
    <property type="term" value="C:cytoplasm"/>
    <property type="evidence" value="ECO:0007669"/>
    <property type="project" value="TreeGrafter"/>
</dbReference>
<dbReference type="Pfam" id="PF01266">
    <property type="entry name" value="DAO"/>
    <property type="match status" value="1"/>
</dbReference>
<dbReference type="AlphaFoldDB" id="A0A562TAG6"/>
<gene>
    <name evidence="3" type="ORF">JM93_01101</name>
</gene>
<dbReference type="SUPFAM" id="SSF51905">
    <property type="entry name" value="FAD/NAD(P)-binding domain"/>
    <property type="match status" value="1"/>
</dbReference>
<comment type="caution">
    <text evidence="3">The sequence shown here is derived from an EMBL/GenBank/DDBJ whole genome shotgun (WGS) entry which is preliminary data.</text>
</comment>
<dbReference type="EMBL" id="VLLF01000002">
    <property type="protein sequence ID" value="TWI90124.1"/>
    <property type="molecule type" value="Genomic_DNA"/>
</dbReference>
<accession>A0A562TAG6</accession>
<dbReference type="OrthoDB" id="9806601at2"/>
<dbReference type="RefSeq" id="WP_145341160.1">
    <property type="nucleotide sequence ID" value="NZ_SMLY01000086.1"/>
</dbReference>
<feature type="domain" description="FAD dependent oxidoreductase" evidence="2">
    <location>
        <begin position="36"/>
        <end position="398"/>
    </location>
</feature>
<dbReference type="Gene3D" id="3.50.50.60">
    <property type="entry name" value="FAD/NAD(P)-binding domain"/>
    <property type="match status" value="1"/>
</dbReference>
<dbReference type="InterPro" id="IPR006076">
    <property type="entry name" value="FAD-dep_OxRdtase"/>
</dbReference>
<protein>
    <submittedName>
        <fullName evidence="3">Glycine/D-amino acid oxidase-like deaminating enzyme</fullName>
    </submittedName>
</protein>
<dbReference type="PANTHER" id="PTHR13847:SF281">
    <property type="entry name" value="FAD DEPENDENT OXIDOREDUCTASE DOMAIN-CONTAINING PROTEIN"/>
    <property type="match status" value="1"/>
</dbReference>
<evidence type="ECO:0000259" key="2">
    <source>
        <dbReference type="Pfam" id="PF01266"/>
    </source>
</evidence>
<dbReference type="Gene3D" id="3.30.9.10">
    <property type="entry name" value="D-Amino Acid Oxidase, subunit A, domain 2"/>
    <property type="match status" value="1"/>
</dbReference>
<name>A0A562TAG6_9HYPH</name>
<sequence>MPLPPDTGSLNVGSFWEESVGSIQEDPKLFGEAAFDFAIVGAGFTGLSAAIALTGAGASVCILEAGRVGWGASGRNGGFCCLGGSKLSDRQMVRRYGLDQARAYFDYQCEAIEAVSNRLESYQIEADRHSHGEIYLAHRPSDFAGFAEEARFLDDSYGIKARVLSPGDLRTEGIAGPEFHGGLHVPVGFALNPMKYVQGLARKARARGVRIYARSPATGIEPALDGAWSLKTPEGTVRAGKVILAGNAYAREDTPAWLKGRLFPVMSSILVTRPLTDAELSDQGWTSDLMASDTRTLLHYFRLLPDRRFLFGTRGGLFETQSSLSRMHAAARDDFDRMFPAWRGVETSHAWYGHVCLTRDLVPYVGPVPRMDGVFAAMAWHGSGIAMASLSGEKLAELALGRIGQDSLPQAITAPPRKFPLPALRGAYLQGAYWWYALQDR</sequence>
<organism evidence="3 4">
    <name type="scientific">Roseibium hamelinense</name>
    <dbReference type="NCBI Taxonomy" id="150831"/>
    <lineage>
        <taxon>Bacteria</taxon>
        <taxon>Pseudomonadati</taxon>
        <taxon>Pseudomonadota</taxon>
        <taxon>Alphaproteobacteria</taxon>
        <taxon>Hyphomicrobiales</taxon>
        <taxon>Stappiaceae</taxon>
        <taxon>Roseibium</taxon>
    </lineage>
</organism>
<evidence type="ECO:0000256" key="1">
    <source>
        <dbReference type="ARBA" id="ARBA00023002"/>
    </source>
</evidence>
<dbReference type="PANTHER" id="PTHR13847">
    <property type="entry name" value="SARCOSINE DEHYDROGENASE-RELATED"/>
    <property type="match status" value="1"/>
</dbReference>
<keyword evidence="4" id="KW-1185">Reference proteome</keyword>